<dbReference type="SUPFAM" id="SSF64496">
    <property type="entry name" value="DNA-binding domain of intron-encoded endonucleases"/>
    <property type="match status" value="1"/>
</dbReference>
<organism evidence="1 2">
    <name type="scientific">Bacillus toyonensis</name>
    <dbReference type="NCBI Taxonomy" id="155322"/>
    <lineage>
        <taxon>Bacteria</taxon>
        <taxon>Bacillati</taxon>
        <taxon>Bacillota</taxon>
        <taxon>Bacilli</taxon>
        <taxon>Bacillales</taxon>
        <taxon>Bacillaceae</taxon>
        <taxon>Bacillus</taxon>
        <taxon>Bacillus cereus group</taxon>
    </lineage>
</organism>
<evidence type="ECO:0008006" key="3">
    <source>
        <dbReference type="Google" id="ProtNLM"/>
    </source>
</evidence>
<gene>
    <name evidence="1" type="ORF">COF40_14310</name>
</gene>
<dbReference type="AlphaFoldDB" id="A0A2C4QFU2"/>
<comment type="caution">
    <text evidence="1">The sequence shown here is derived from an EMBL/GenBank/DDBJ whole genome shotgun (WGS) entry which is preliminary data.</text>
</comment>
<evidence type="ECO:0000313" key="1">
    <source>
        <dbReference type="EMBL" id="PHD69864.1"/>
    </source>
</evidence>
<evidence type="ECO:0000313" key="2">
    <source>
        <dbReference type="Proteomes" id="UP000225997"/>
    </source>
</evidence>
<protein>
    <recommendedName>
        <fullName evidence="3">Nuclease-associated modular DNA-binding 1 domain-containing protein</fullName>
    </recommendedName>
</protein>
<dbReference type="RefSeq" id="WP_100064556.1">
    <property type="nucleotide sequence ID" value="NZ_NUSQ01000059.1"/>
</dbReference>
<dbReference type="EMBL" id="NUSQ01000059">
    <property type="protein sequence ID" value="PHD69864.1"/>
    <property type="molecule type" value="Genomic_DNA"/>
</dbReference>
<dbReference type="Proteomes" id="UP000225997">
    <property type="component" value="Unassembled WGS sequence"/>
</dbReference>
<name>A0A2C4QFU2_9BACI</name>
<reference evidence="1 2" key="1">
    <citation type="submission" date="2017-09" db="EMBL/GenBank/DDBJ databases">
        <title>Large-scale bioinformatics analysis of Bacillus genomes uncovers conserved roles of natural products in bacterial physiology.</title>
        <authorList>
            <consortium name="Agbiome Team Llc"/>
            <person name="Bleich R.M."/>
            <person name="Grubbs K.J."/>
            <person name="Santa Maria K.C."/>
            <person name="Allen S.E."/>
            <person name="Farag S."/>
            <person name="Shank E.A."/>
            <person name="Bowers A."/>
        </authorList>
    </citation>
    <scope>NUCLEOTIDE SEQUENCE [LARGE SCALE GENOMIC DNA]</scope>
    <source>
        <strain evidence="1 2">AFS044250</strain>
    </source>
</reference>
<accession>A0A2C4QFU2</accession>
<proteinExistence type="predicted"/>
<sequence length="155" mass="18834">MEKKRKKDHPLFYTWNGMMYRCYKPYNSHYKYYGAKGITVDERWHDFWNFVYDIDNRMPNGHLLYRKDYHLDKDIKGGKIYSLENCMVISAEENRKLGYENHQRKIIAFNNTEKILFDSLIDVERQLNIKHGTLTSCLRRGNLNRKTGFRFKYIS</sequence>